<evidence type="ECO:0000256" key="2">
    <source>
        <dbReference type="ARBA" id="ARBA00022741"/>
    </source>
</evidence>
<dbReference type="InParanoid" id="A0A409YPP6"/>
<dbReference type="STRING" id="181874.A0A409YPP6"/>
<comment type="similarity">
    <text evidence="1">Belongs to the DNA mismatch repair MutS family. MSH3 subfamily.</text>
</comment>
<keyword evidence="6" id="KW-0234">DNA repair</keyword>
<feature type="compositionally biased region" description="Polar residues" evidence="8">
    <location>
        <begin position="1"/>
        <end position="27"/>
    </location>
</feature>
<dbReference type="InterPro" id="IPR007860">
    <property type="entry name" value="DNA_mmatch_repair_MutS_con_dom"/>
</dbReference>
<dbReference type="GO" id="GO:0140664">
    <property type="term" value="F:ATP-dependent DNA damage sensor activity"/>
    <property type="evidence" value="ECO:0007669"/>
    <property type="project" value="InterPro"/>
</dbReference>
<gene>
    <name evidence="10" type="ORF">CVT24_010433</name>
</gene>
<dbReference type="InterPro" id="IPR007696">
    <property type="entry name" value="DNA_mismatch_repair_MutS_core"/>
</dbReference>
<dbReference type="SUPFAM" id="SSF48334">
    <property type="entry name" value="DNA repair protein MutS, domain III"/>
    <property type="match status" value="1"/>
</dbReference>
<dbReference type="AlphaFoldDB" id="A0A409YPP6"/>
<feature type="domain" description="DNA mismatch repair proteins mutS family" evidence="9">
    <location>
        <begin position="910"/>
        <end position="926"/>
    </location>
</feature>
<dbReference type="PIRSF" id="PIRSF037677">
    <property type="entry name" value="DNA_mis_repair_Msh6"/>
    <property type="match status" value="1"/>
</dbReference>
<dbReference type="OrthoDB" id="121051at2759"/>
<organism evidence="10 11">
    <name type="scientific">Panaeolus cyanescens</name>
    <dbReference type="NCBI Taxonomy" id="181874"/>
    <lineage>
        <taxon>Eukaryota</taxon>
        <taxon>Fungi</taxon>
        <taxon>Dikarya</taxon>
        <taxon>Basidiomycota</taxon>
        <taxon>Agaricomycotina</taxon>
        <taxon>Agaricomycetes</taxon>
        <taxon>Agaricomycetidae</taxon>
        <taxon>Agaricales</taxon>
        <taxon>Agaricineae</taxon>
        <taxon>Galeropsidaceae</taxon>
        <taxon>Panaeolus</taxon>
    </lineage>
</organism>
<reference evidence="10 11" key="1">
    <citation type="journal article" date="2018" name="Evol. Lett.">
        <title>Horizontal gene cluster transfer increased hallucinogenic mushroom diversity.</title>
        <authorList>
            <person name="Reynolds H.T."/>
            <person name="Vijayakumar V."/>
            <person name="Gluck-Thaler E."/>
            <person name="Korotkin H.B."/>
            <person name="Matheny P.B."/>
            <person name="Slot J.C."/>
        </authorList>
    </citation>
    <scope>NUCLEOTIDE SEQUENCE [LARGE SCALE GENOMIC DNA]</scope>
    <source>
        <strain evidence="10 11">2629</strain>
    </source>
</reference>
<evidence type="ECO:0000313" key="11">
    <source>
        <dbReference type="Proteomes" id="UP000284842"/>
    </source>
</evidence>
<dbReference type="SMART" id="SM00533">
    <property type="entry name" value="MUTSd"/>
    <property type="match status" value="1"/>
</dbReference>
<dbReference type="InterPro" id="IPR036678">
    <property type="entry name" value="MutS_con_dom_sf"/>
</dbReference>
<dbReference type="InterPro" id="IPR027417">
    <property type="entry name" value="P-loop_NTPase"/>
</dbReference>
<evidence type="ECO:0000313" key="10">
    <source>
        <dbReference type="EMBL" id="PPR04975.1"/>
    </source>
</evidence>
<dbReference type="PROSITE" id="PS00486">
    <property type="entry name" value="DNA_MISMATCH_REPAIR_2"/>
    <property type="match status" value="1"/>
</dbReference>
<dbReference type="SUPFAM" id="SSF52540">
    <property type="entry name" value="P-loop containing nucleoside triphosphate hydrolases"/>
    <property type="match status" value="1"/>
</dbReference>
<keyword evidence="11" id="KW-1185">Reference proteome</keyword>
<dbReference type="SMART" id="SM00534">
    <property type="entry name" value="MUTSac"/>
    <property type="match status" value="1"/>
</dbReference>
<dbReference type="SUPFAM" id="SSF55271">
    <property type="entry name" value="DNA repair protein MutS, domain I"/>
    <property type="match status" value="1"/>
</dbReference>
<dbReference type="InterPro" id="IPR000432">
    <property type="entry name" value="DNA_mismatch_repair_MutS_C"/>
</dbReference>
<dbReference type="InterPro" id="IPR036187">
    <property type="entry name" value="DNA_mismatch_repair_MutS_sf"/>
</dbReference>
<evidence type="ECO:0000256" key="1">
    <source>
        <dbReference type="ARBA" id="ARBA00007094"/>
    </source>
</evidence>
<evidence type="ECO:0000256" key="5">
    <source>
        <dbReference type="ARBA" id="ARBA00023125"/>
    </source>
</evidence>
<dbReference type="PANTHER" id="PTHR11361:SF122">
    <property type="entry name" value="DNA MISMATCH REPAIR PROTEIN MSH3"/>
    <property type="match status" value="1"/>
</dbReference>
<dbReference type="GO" id="GO:0005634">
    <property type="term" value="C:nucleus"/>
    <property type="evidence" value="ECO:0007669"/>
    <property type="project" value="TreeGrafter"/>
</dbReference>
<dbReference type="Pfam" id="PF00488">
    <property type="entry name" value="MutS_V"/>
    <property type="match status" value="1"/>
</dbReference>
<keyword evidence="5" id="KW-0238">DNA-binding</keyword>
<comment type="caution">
    <text evidence="10">The sequence shown here is derived from an EMBL/GenBank/DDBJ whole genome shotgun (WGS) entry which is preliminary data.</text>
</comment>
<dbReference type="GO" id="GO:0006312">
    <property type="term" value="P:mitotic recombination"/>
    <property type="evidence" value="ECO:0007669"/>
    <property type="project" value="TreeGrafter"/>
</dbReference>
<sequence>MKKASGSTQPNISSFFLSSSPKKQTSNRLKRPSDSTTIDLTGSDDEFQAHARKRTRTSTPEGGGPNSSRVPVATANTVVESWRFSPEKAGQSAPVQRSAKEKARHEAFKAKLLQDNNRFLRKAAAEDVEEMNVDESVEPDSQEPAQGAVDAYEQLHAMFSSKAKGKGKAPQKPTKKPAEVIGPAGVAYTPLEHQIVALKKDNRGTVLMVEVGYKYKFFGDDAKARFCNLMNFLVASIPIHRRDVHLKKLLARGYRVGIVNQIETAALKKIGDNRNAPFERKVTQLYTAATYVDELGSVDDVEARISSPILCLVEEERSNHEVSIGMISICPSTGDVVWDDFNDNIMRLELETRLVHTSPSELLVPKTGISEPTGKMLSHFTGVTPSGQRTRSELFKDVMEYSDAFDYVSKFYTDKNKFGVASESFRSGRLLAAITDFPKRVVVALAHTIKHLRSFDIADAFLETQFFTRFATRAHMLLAANTLINLEVYRNETDHTTKGSLLSILDHTKTKFGSRLLRNWVGRPLVDKKLLEERIDAVQEILECEHDVLFNLRELLRGLPDLAKGLSRIQYGQCTPHELSVLIPAFNKVARTYDGVDLSGGTGLKSPLLNSIVVALPRLKEPMKELMETVDLKKAAEGNKHEMWRNISDYPEVDGAELAIRAIEIELQDELKAARKTLRMPSLQWTTVANDDYLVEVKKSENRPIPDNWIMHSKTKFLARYQPPSVRKKLEEKAQRQEMLDKAVNEAYQGFLRDISQKYYGVMRDAVNKLAIADCLLSFAQLALQDNYVRPEFTDEDVLEIVDGTHPVLTEISSNPYTPNSITIGGKEARNKIITGPNMGGKSSCVRMIALIALMAQIGSYVPATSVRMSLLDSILTRMGASDDLARGRSTFMVEMSETSEILQAATHKSLVILDELGRGTSTFDGMAIADATLQHLVSKVKCKTLFITHYPIVASKLEKKYPLQVQNLHMGYRSSEHIDRTRSIVFLYRLTKGLATGLFD</sequence>
<dbReference type="FunCoup" id="A0A409YPP6">
    <property type="interactions" value="526"/>
</dbReference>
<evidence type="ECO:0000259" key="9">
    <source>
        <dbReference type="PROSITE" id="PS00486"/>
    </source>
</evidence>
<dbReference type="InterPro" id="IPR017261">
    <property type="entry name" value="DNA_mismatch_repair_MutS/MSH"/>
</dbReference>
<name>A0A409YPP6_9AGAR</name>
<keyword evidence="3" id="KW-0227">DNA damage</keyword>
<dbReference type="PANTHER" id="PTHR11361">
    <property type="entry name" value="DNA MISMATCH REPAIR PROTEIN MUTS FAMILY MEMBER"/>
    <property type="match status" value="1"/>
</dbReference>
<dbReference type="GO" id="GO:0006298">
    <property type="term" value="P:mismatch repair"/>
    <property type="evidence" value="ECO:0007669"/>
    <property type="project" value="InterPro"/>
</dbReference>
<dbReference type="Gene3D" id="3.40.1170.10">
    <property type="entry name" value="DNA repair protein MutS, domain I"/>
    <property type="match status" value="1"/>
</dbReference>
<evidence type="ECO:0000256" key="3">
    <source>
        <dbReference type="ARBA" id="ARBA00022763"/>
    </source>
</evidence>
<protein>
    <recommendedName>
        <fullName evidence="7">MutS protein homolog 3</fullName>
    </recommendedName>
</protein>
<dbReference type="Proteomes" id="UP000284842">
    <property type="component" value="Unassembled WGS sequence"/>
</dbReference>
<accession>A0A409YPP6</accession>
<dbReference type="Gene3D" id="3.40.50.300">
    <property type="entry name" value="P-loop containing nucleotide triphosphate hydrolases"/>
    <property type="match status" value="1"/>
</dbReference>
<dbReference type="Pfam" id="PF01624">
    <property type="entry name" value="MutS_I"/>
    <property type="match status" value="1"/>
</dbReference>
<dbReference type="Pfam" id="PF05188">
    <property type="entry name" value="MutS_II"/>
    <property type="match status" value="1"/>
</dbReference>
<dbReference type="Gene3D" id="3.30.420.110">
    <property type="entry name" value="MutS, connector domain"/>
    <property type="match status" value="1"/>
</dbReference>
<evidence type="ECO:0000256" key="6">
    <source>
        <dbReference type="ARBA" id="ARBA00023204"/>
    </source>
</evidence>
<dbReference type="GO" id="GO:0030983">
    <property type="term" value="F:mismatched DNA binding"/>
    <property type="evidence" value="ECO:0007669"/>
    <property type="project" value="InterPro"/>
</dbReference>
<proteinExistence type="inferred from homology"/>
<feature type="region of interest" description="Disordered" evidence="8">
    <location>
        <begin position="1"/>
        <end position="74"/>
    </location>
</feature>
<keyword evidence="4" id="KW-0067">ATP-binding</keyword>
<evidence type="ECO:0000256" key="4">
    <source>
        <dbReference type="ARBA" id="ARBA00022840"/>
    </source>
</evidence>
<evidence type="ECO:0000256" key="7">
    <source>
        <dbReference type="ARBA" id="ARBA00029792"/>
    </source>
</evidence>
<keyword evidence="2" id="KW-0547">Nucleotide-binding</keyword>
<dbReference type="Gene3D" id="1.10.1420.10">
    <property type="match status" value="2"/>
</dbReference>
<evidence type="ECO:0000256" key="8">
    <source>
        <dbReference type="SAM" id="MobiDB-lite"/>
    </source>
</evidence>
<dbReference type="InterPro" id="IPR007695">
    <property type="entry name" value="DNA_mismatch_repair_MutS-lik_N"/>
</dbReference>
<dbReference type="EMBL" id="NHTK01000869">
    <property type="protein sequence ID" value="PPR04975.1"/>
    <property type="molecule type" value="Genomic_DNA"/>
</dbReference>
<dbReference type="GO" id="GO:0005524">
    <property type="term" value="F:ATP binding"/>
    <property type="evidence" value="ECO:0007669"/>
    <property type="project" value="UniProtKB-KW"/>
</dbReference>
<dbReference type="InterPro" id="IPR045076">
    <property type="entry name" value="MutS"/>
</dbReference>
<dbReference type="Pfam" id="PF05192">
    <property type="entry name" value="MutS_III"/>
    <property type="match status" value="1"/>
</dbReference>
<dbReference type="InterPro" id="IPR016151">
    <property type="entry name" value="DNA_mismatch_repair_MutS_N"/>
</dbReference>